<evidence type="ECO:0000256" key="1">
    <source>
        <dbReference type="SAM" id="MobiDB-lite"/>
    </source>
</evidence>
<proteinExistence type="predicted"/>
<organism evidence="2 3">
    <name type="scientific">Rubroshorea leprosula</name>
    <dbReference type="NCBI Taxonomy" id="152421"/>
    <lineage>
        <taxon>Eukaryota</taxon>
        <taxon>Viridiplantae</taxon>
        <taxon>Streptophyta</taxon>
        <taxon>Embryophyta</taxon>
        <taxon>Tracheophyta</taxon>
        <taxon>Spermatophyta</taxon>
        <taxon>Magnoliopsida</taxon>
        <taxon>eudicotyledons</taxon>
        <taxon>Gunneridae</taxon>
        <taxon>Pentapetalae</taxon>
        <taxon>rosids</taxon>
        <taxon>malvids</taxon>
        <taxon>Malvales</taxon>
        <taxon>Dipterocarpaceae</taxon>
        <taxon>Rubroshorea</taxon>
    </lineage>
</organism>
<reference evidence="2 3" key="1">
    <citation type="journal article" date="2021" name="Commun. Biol.">
        <title>The genome of Shorea leprosula (Dipterocarpaceae) highlights the ecological relevance of drought in aseasonal tropical rainforests.</title>
        <authorList>
            <person name="Ng K.K.S."/>
            <person name="Kobayashi M.J."/>
            <person name="Fawcett J.A."/>
            <person name="Hatakeyama M."/>
            <person name="Paape T."/>
            <person name="Ng C.H."/>
            <person name="Ang C.C."/>
            <person name="Tnah L.H."/>
            <person name="Lee C.T."/>
            <person name="Nishiyama T."/>
            <person name="Sese J."/>
            <person name="O'Brien M.J."/>
            <person name="Copetti D."/>
            <person name="Mohd Noor M.I."/>
            <person name="Ong R.C."/>
            <person name="Putra M."/>
            <person name="Sireger I.Z."/>
            <person name="Indrioko S."/>
            <person name="Kosugi Y."/>
            <person name="Izuno A."/>
            <person name="Isagi Y."/>
            <person name="Lee S.L."/>
            <person name="Shimizu K.K."/>
        </authorList>
    </citation>
    <scope>NUCLEOTIDE SEQUENCE [LARGE SCALE GENOMIC DNA]</scope>
    <source>
        <strain evidence="2">214</strain>
    </source>
</reference>
<dbReference type="EMBL" id="BPVZ01000137">
    <property type="protein sequence ID" value="GKV39822.1"/>
    <property type="molecule type" value="Genomic_DNA"/>
</dbReference>
<comment type="caution">
    <text evidence="2">The sequence shown here is derived from an EMBL/GenBank/DDBJ whole genome shotgun (WGS) entry which is preliminary data.</text>
</comment>
<dbReference type="Proteomes" id="UP001054252">
    <property type="component" value="Unassembled WGS sequence"/>
</dbReference>
<sequence length="213" mass="22969">MMDKSGGITCKKEILGRRLEKKKKEKTQLKKSKHPKPAPQALLAAPHAPCSAPHALRPARRASNPGPLHARASPLHQPAPDVPPAPRSRAIITPAPAAALSSDPLPCTLHHTLHARALHSATPALDPALLLLPKSWILCLLRPPACCCQSCAPTCLDLHSSPLLCQSRSCTHYSPAPLLQPDPLYRCNPILQPDLVPTLIVCSPCLIFLQVWV</sequence>
<name>A0AAV5LTL5_9ROSI</name>
<protein>
    <submittedName>
        <fullName evidence="2">Uncharacterized protein</fullName>
    </submittedName>
</protein>
<feature type="compositionally biased region" description="Basic residues" evidence="1">
    <location>
        <begin position="19"/>
        <end position="36"/>
    </location>
</feature>
<feature type="region of interest" description="Disordered" evidence="1">
    <location>
        <begin position="1"/>
        <end position="89"/>
    </location>
</feature>
<keyword evidence="3" id="KW-1185">Reference proteome</keyword>
<accession>A0AAV5LTL5</accession>
<gene>
    <name evidence="2" type="ORF">SLEP1_g47538</name>
</gene>
<evidence type="ECO:0000313" key="3">
    <source>
        <dbReference type="Proteomes" id="UP001054252"/>
    </source>
</evidence>
<dbReference type="AlphaFoldDB" id="A0AAV5LTL5"/>
<feature type="compositionally biased region" description="Low complexity" evidence="1">
    <location>
        <begin position="39"/>
        <end position="56"/>
    </location>
</feature>
<evidence type="ECO:0000313" key="2">
    <source>
        <dbReference type="EMBL" id="GKV39822.1"/>
    </source>
</evidence>